<sequence>MYPIDLLPSPLHVLDHAFSVLNSFQLSRRPTPAVRPTPVHFDINIGLNNDTGFFPERPLPRLPEAYAIWEDALARAQEVLVLGDDLTDDDTERRASGELWRAQIRSFPVISSDALNADKQLLRRAHKVLAFLVHFYVHSIPPRENNDPIIVPRSLVAPLLEVSAILQMAPVLTFADTVLWNWSLINPDLPVTMDNMEMGTELFSGTEDERNFYLTSAKAEMKGIEMLRVFDEYHNLPNVTDLSSICKINRLLTRLRSIVQEIEQIILSVREIVDPHMFYWEVRPWFNGSASGASKPAWIYEGVRNTELLDLSGPSAGQSSVMHALDIFLDIDHKIQQRRYPAPSEGNKRADHGFMERMRRYMPGRHREYLAYLGSTRPLRDVAQNVPAVREQYNAAVTALKKFRDSHMRIACLYIVTMSRSSPPPGCPMFAMMQRMERQKASTGPVTGTGGNELSLLLKAGRDATTRAVLKGN</sequence>
<comment type="caution">
    <text evidence="1">The sequence shown here is derived from an EMBL/GenBank/DDBJ whole genome shotgun (WGS) entry which is preliminary data.</text>
</comment>
<accession>A0ACB8AE46</accession>
<protein>
    <submittedName>
        <fullName evidence="1">Indoleamine 2,3-dioxygenase</fullName>
    </submittedName>
</protein>
<evidence type="ECO:0000313" key="2">
    <source>
        <dbReference type="Proteomes" id="UP000790377"/>
    </source>
</evidence>
<organism evidence="1 2">
    <name type="scientific">Hygrophoropsis aurantiaca</name>
    <dbReference type="NCBI Taxonomy" id="72124"/>
    <lineage>
        <taxon>Eukaryota</taxon>
        <taxon>Fungi</taxon>
        <taxon>Dikarya</taxon>
        <taxon>Basidiomycota</taxon>
        <taxon>Agaricomycotina</taxon>
        <taxon>Agaricomycetes</taxon>
        <taxon>Agaricomycetidae</taxon>
        <taxon>Boletales</taxon>
        <taxon>Coniophorineae</taxon>
        <taxon>Hygrophoropsidaceae</taxon>
        <taxon>Hygrophoropsis</taxon>
    </lineage>
</organism>
<dbReference type="EMBL" id="MU267679">
    <property type="protein sequence ID" value="KAH7911407.1"/>
    <property type="molecule type" value="Genomic_DNA"/>
</dbReference>
<dbReference type="Proteomes" id="UP000790377">
    <property type="component" value="Unassembled WGS sequence"/>
</dbReference>
<reference evidence="1" key="1">
    <citation type="journal article" date="2021" name="New Phytol.">
        <title>Evolutionary innovations through gain and loss of genes in the ectomycorrhizal Boletales.</title>
        <authorList>
            <person name="Wu G."/>
            <person name="Miyauchi S."/>
            <person name="Morin E."/>
            <person name="Kuo A."/>
            <person name="Drula E."/>
            <person name="Varga T."/>
            <person name="Kohler A."/>
            <person name="Feng B."/>
            <person name="Cao Y."/>
            <person name="Lipzen A."/>
            <person name="Daum C."/>
            <person name="Hundley H."/>
            <person name="Pangilinan J."/>
            <person name="Johnson J."/>
            <person name="Barry K."/>
            <person name="LaButti K."/>
            <person name="Ng V."/>
            <person name="Ahrendt S."/>
            <person name="Min B."/>
            <person name="Choi I.G."/>
            <person name="Park H."/>
            <person name="Plett J.M."/>
            <person name="Magnuson J."/>
            <person name="Spatafora J.W."/>
            <person name="Nagy L.G."/>
            <person name="Henrissat B."/>
            <person name="Grigoriev I.V."/>
            <person name="Yang Z.L."/>
            <person name="Xu J."/>
            <person name="Martin F.M."/>
        </authorList>
    </citation>
    <scope>NUCLEOTIDE SEQUENCE</scope>
    <source>
        <strain evidence="1">ATCC 28755</strain>
    </source>
</reference>
<name>A0ACB8AE46_9AGAM</name>
<proteinExistence type="predicted"/>
<evidence type="ECO:0000313" key="1">
    <source>
        <dbReference type="EMBL" id="KAH7911407.1"/>
    </source>
</evidence>
<keyword evidence="2" id="KW-1185">Reference proteome</keyword>
<gene>
    <name evidence="1" type="ORF">BJ138DRAFT_1126051</name>
</gene>